<evidence type="ECO:0000256" key="9">
    <source>
        <dbReference type="NCBIfam" id="TIGR01229"/>
    </source>
</evidence>
<evidence type="ECO:0000256" key="11">
    <source>
        <dbReference type="PROSITE-ProRule" id="PRU00742"/>
    </source>
</evidence>
<keyword evidence="4 13" id="KW-0056">Arginine metabolism</keyword>
<keyword evidence="6 12" id="KW-0378">Hydrolase</keyword>
<dbReference type="PRINTS" id="PR00116">
    <property type="entry name" value="ARGINASE"/>
</dbReference>
<evidence type="ECO:0000256" key="10">
    <source>
        <dbReference type="PIRSR" id="PIRSR036979-1"/>
    </source>
</evidence>
<dbReference type="InterPro" id="IPR006035">
    <property type="entry name" value="Ureohydrolase"/>
</dbReference>
<dbReference type="EMBL" id="JACPSX010000183">
    <property type="protein sequence ID" value="MBI3015303.1"/>
    <property type="molecule type" value="Genomic_DNA"/>
</dbReference>
<reference evidence="14" key="1">
    <citation type="submission" date="2020-07" db="EMBL/GenBank/DDBJ databases">
        <title>Huge and variable diversity of episymbiotic CPR bacteria and DPANN archaea in groundwater ecosystems.</title>
        <authorList>
            <person name="He C.Y."/>
            <person name="Keren R."/>
            <person name="Whittaker M."/>
            <person name="Farag I.F."/>
            <person name="Doudna J."/>
            <person name="Cate J.H.D."/>
            <person name="Banfield J.F."/>
        </authorList>
    </citation>
    <scope>NUCLEOTIDE SEQUENCE</scope>
    <source>
        <strain evidence="14">NC_groundwater_717_Ag_S-0.2um_59_8</strain>
    </source>
</reference>
<dbReference type="CDD" id="cd09989">
    <property type="entry name" value="Arginase"/>
    <property type="match status" value="1"/>
</dbReference>
<dbReference type="PANTHER" id="PTHR43782:SF3">
    <property type="entry name" value="ARGINASE"/>
    <property type="match status" value="1"/>
</dbReference>
<feature type="binding site" evidence="10">
    <location>
        <position position="227"/>
    </location>
    <ligand>
        <name>Mn(2+)</name>
        <dbReference type="ChEBI" id="CHEBI:29035"/>
        <label>1</label>
    </ligand>
</feature>
<evidence type="ECO:0000256" key="6">
    <source>
        <dbReference type="ARBA" id="ARBA00022801"/>
    </source>
</evidence>
<dbReference type="GO" id="GO:0030145">
    <property type="term" value="F:manganese ion binding"/>
    <property type="evidence" value="ECO:0007669"/>
    <property type="project" value="TreeGrafter"/>
</dbReference>
<evidence type="ECO:0000256" key="12">
    <source>
        <dbReference type="RuleBase" id="RU003684"/>
    </source>
</evidence>
<dbReference type="FunFam" id="3.40.800.10:FF:000012">
    <property type="entry name" value="Arginase"/>
    <property type="match status" value="1"/>
</dbReference>
<evidence type="ECO:0000256" key="13">
    <source>
        <dbReference type="RuleBase" id="RU361159"/>
    </source>
</evidence>
<dbReference type="Proteomes" id="UP000741360">
    <property type="component" value="Unassembled WGS sequence"/>
</dbReference>
<gene>
    <name evidence="14" type="primary">rocF</name>
    <name evidence="14" type="ORF">HYY65_09650</name>
</gene>
<feature type="binding site" evidence="10">
    <location>
        <position position="127"/>
    </location>
    <ligand>
        <name>Mn(2+)</name>
        <dbReference type="ChEBI" id="CHEBI:29035"/>
        <label>1</label>
    </ligand>
</feature>
<evidence type="ECO:0000256" key="3">
    <source>
        <dbReference type="ARBA" id="ARBA00018123"/>
    </source>
</evidence>
<dbReference type="InterPro" id="IPR023696">
    <property type="entry name" value="Ureohydrolase_dom_sf"/>
</dbReference>
<comment type="caution">
    <text evidence="14">The sequence shown here is derived from an EMBL/GenBank/DDBJ whole genome shotgun (WGS) entry which is preliminary data.</text>
</comment>
<dbReference type="PANTHER" id="PTHR43782">
    <property type="entry name" value="ARGINASE"/>
    <property type="match status" value="1"/>
</dbReference>
<dbReference type="PROSITE" id="PS51409">
    <property type="entry name" value="ARGINASE_2"/>
    <property type="match status" value="1"/>
</dbReference>
<dbReference type="InterPro" id="IPR014033">
    <property type="entry name" value="Arginase"/>
</dbReference>
<keyword evidence="7 10" id="KW-0464">Manganese</keyword>
<dbReference type="AlphaFoldDB" id="A0A932GQM2"/>
<dbReference type="PROSITE" id="PS01053">
    <property type="entry name" value="ARGINASE_1"/>
    <property type="match status" value="1"/>
</dbReference>
<evidence type="ECO:0000256" key="8">
    <source>
        <dbReference type="ARBA" id="ARBA00047391"/>
    </source>
</evidence>
<name>A0A932GQM2_UNCTE</name>
<comment type="pathway">
    <text evidence="1">Nitrogen metabolism; urea cycle; L-ornithine and urea from L-arginine: step 1/1.</text>
</comment>
<comment type="catalytic activity">
    <reaction evidence="8 13">
        <text>L-arginine + H2O = urea + L-ornithine</text>
        <dbReference type="Rhea" id="RHEA:20569"/>
        <dbReference type="ChEBI" id="CHEBI:15377"/>
        <dbReference type="ChEBI" id="CHEBI:16199"/>
        <dbReference type="ChEBI" id="CHEBI:32682"/>
        <dbReference type="ChEBI" id="CHEBI:46911"/>
        <dbReference type="EC" id="3.5.3.1"/>
    </reaction>
</comment>
<organism evidence="14 15">
    <name type="scientific">Tectimicrobiota bacterium</name>
    <dbReference type="NCBI Taxonomy" id="2528274"/>
    <lineage>
        <taxon>Bacteria</taxon>
        <taxon>Pseudomonadati</taxon>
        <taxon>Nitrospinota/Tectimicrobiota group</taxon>
        <taxon>Candidatus Tectimicrobiota</taxon>
    </lineage>
</organism>
<keyword evidence="5 10" id="KW-0479">Metal-binding</keyword>
<dbReference type="PIRSF" id="PIRSF036979">
    <property type="entry name" value="Arginase"/>
    <property type="match status" value="1"/>
</dbReference>
<dbReference type="GO" id="GO:0004053">
    <property type="term" value="F:arginase activity"/>
    <property type="evidence" value="ECO:0007669"/>
    <property type="project" value="UniProtKB-UniRule"/>
</dbReference>
<protein>
    <recommendedName>
        <fullName evidence="3 9">Arginase</fullName>
        <ecNumber evidence="2 9">3.5.3.1</ecNumber>
    </recommendedName>
</protein>
<accession>A0A932GQM2</accession>
<comment type="similarity">
    <text evidence="11 12">Belongs to the arginase family.</text>
</comment>
<feature type="binding site" evidence="10">
    <location>
        <position position="123"/>
    </location>
    <ligand>
        <name>Mn(2+)</name>
        <dbReference type="ChEBI" id="CHEBI:29035"/>
        <label>1</label>
    </ligand>
</feature>
<evidence type="ECO:0000256" key="5">
    <source>
        <dbReference type="ARBA" id="ARBA00022723"/>
    </source>
</evidence>
<feature type="binding site" evidence="10">
    <location>
        <position position="125"/>
    </location>
    <ligand>
        <name>Mn(2+)</name>
        <dbReference type="ChEBI" id="CHEBI:29035"/>
        <label>1</label>
    </ligand>
</feature>
<evidence type="ECO:0000256" key="2">
    <source>
        <dbReference type="ARBA" id="ARBA00012168"/>
    </source>
</evidence>
<dbReference type="Pfam" id="PF00491">
    <property type="entry name" value="Arginase"/>
    <property type="match status" value="1"/>
</dbReference>
<evidence type="ECO:0000256" key="1">
    <source>
        <dbReference type="ARBA" id="ARBA00005098"/>
    </source>
</evidence>
<dbReference type="InterPro" id="IPR020855">
    <property type="entry name" value="Ureohydrolase_Mn_BS"/>
</dbReference>
<proteinExistence type="inferred from homology"/>
<comment type="cofactor">
    <cofactor evidence="10 13">
        <name>Mn(2+)</name>
        <dbReference type="ChEBI" id="CHEBI:29035"/>
    </cofactor>
    <text evidence="10 13">Binds 2 manganese ions per subunit.</text>
</comment>
<dbReference type="NCBIfam" id="TIGR01229">
    <property type="entry name" value="rocF_arginase"/>
    <property type="match status" value="1"/>
</dbReference>
<evidence type="ECO:0000256" key="7">
    <source>
        <dbReference type="ARBA" id="ARBA00023211"/>
    </source>
</evidence>
<dbReference type="Gene3D" id="3.40.800.10">
    <property type="entry name" value="Ureohydrolase domain"/>
    <property type="match status" value="1"/>
</dbReference>
<evidence type="ECO:0000313" key="15">
    <source>
        <dbReference type="Proteomes" id="UP000741360"/>
    </source>
</evidence>
<sequence length="300" mass="31564">MGPVDVLGVPLDLGAGRRGVDMGPSALRVAGLHRTLRGLGHQVIDCGDLSIPIAETRSFGHAHLKFLQEIAETCTRLAREVEGVFRKGGFPLVLGGDHSLAIGSVSGAASYWGPSKFGLIWFDAHGDLNTPATTPTGNIHGMPLAVLLGYGDLQLAELGSTRPKLSGKDTVLVGVRRLDPGERELLAASGVTVFTMRDIDEMGMKAVIQAALKIATADGKPLHVSFDIDVIDPGYAPGVGTPANGGITYREAHLAMELIADCQRLSSFDCVEINPLLDNRNRTAALAVELIGSAFGKSIL</sequence>
<evidence type="ECO:0000256" key="4">
    <source>
        <dbReference type="ARBA" id="ARBA00022503"/>
    </source>
</evidence>
<feature type="binding site" evidence="10">
    <location>
        <position position="229"/>
    </location>
    <ligand>
        <name>Mn(2+)</name>
        <dbReference type="ChEBI" id="CHEBI:29035"/>
        <label>1</label>
    </ligand>
</feature>
<dbReference type="SUPFAM" id="SSF52768">
    <property type="entry name" value="Arginase/deacetylase"/>
    <property type="match status" value="1"/>
</dbReference>
<evidence type="ECO:0000313" key="14">
    <source>
        <dbReference type="EMBL" id="MBI3015303.1"/>
    </source>
</evidence>
<dbReference type="EC" id="3.5.3.1" evidence="2 9"/>
<feature type="binding site" evidence="10">
    <location>
        <position position="98"/>
    </location>
    <ligand>
        <name>Mn(2+)</name>
        <dbReference type="ChEBI" id="CHEBI:29035"/>
        <label>1</label>
    </ligand>
</feature>
<dbReference type="GO" id="GO:0005737">
    <property type="term" value="C:cytoplasm"/>
    <property type="evidence" value="ECO:0007669"/>
    <property type="project" value="TreeGrafter"/>
</dbReference>
<dbReference type="GO" id="GO:0006525">
    <property type="term" value="P:arginine metabolic process"/>
    <property type="evidence" value="ECO:0007669"/>
    <property type="project" value="UniProtKB-KW"/>
</dbReference>